<organism evidence="1 2">
    <name type="scientific">Punica granatum</name>
    <name type="common">Pomegranate</name>
    <dbReference type="NCBI Taxonomy" id="22663"/>
    <lineage>
        <taxon>Eukaryota</taxon>
        <taxon>Viridiplantae</taxon>
        <taxon>Streptophyta</taxon>
        <taxon>Embryophyta</taxon>
        <taxon>Tracheophyta</taxon>
        <taxon>Spermatophyta</taxon>
        <taxon>Magnoliopsida</taxon>
        <taxon>eudicotyledons</taxon>
        <taxon>Gunneridae</taxon>
        <taxon>Pentapetalae</taxon>
        <taxon>rosids</taxon>
        <taxon>malvids</taxon>
        <taxon>Myrtales</taxon>
        <taxon>Lythraceae</taxon>
        <taxon>Punica</taxon>
    </lineage>
</organism>
<evidence type="ECO:0000313" key="2">
    <source>
        <dbReference type="Proteomes" id="UP000233551"/>
    </source>
</evidence>
<proteinExistence type="predicted"/>
<dbReference type="Proteomes" id="UP000233551">
    <property type="component" value="Unassembled WGS sequence"/>
</dbReference>
<dbReference type="STRING" id="22663.A0A2I0I6Q0"/>
<keyword evidence="2" id="KW-1185">Reference proteome</keyword>
<accession>A0A2I0I6Q0</accession>
<dbReference type="EMBL" id="PGOL01003818">
    <property type="protein sequence ID" value="PKI39350.1"/>
    <property type="molecule type" value="Genomic_DNA"/>
</dbReference>
<dbReference type="AlphaFoldDB" id="A0A2I0I6Q0"/>
<reference evidence="1 2" key="1">
    <citation type="submission" date="2017-11" db="EMBL/GenBank/DDBJ databases">
        <title>De-novo sequencing of pomegranate (Punica granatum L.) genome.</title>
        <authorList>
            <person name="Akparov Z."/>
            <person name="Amiraslanov A."/>
            <person name="Hajiyeva S."/>
            <person name="Abbasov M."/>
            <person name="Kaur K."/>
            <person name="Hamwieh A."/>
            <person name="Solovyev V."/>
            <person name="Salamov A."/>
            <person name="Braich B."/>
            <person name="Kosarev P."/>
            <person name="Mahmoud A."/>
            <person name="Hajiyev E."/>
            <person name="Babayeva S."/>
            <person name="Izzatullayeva V."/>
            <person name="Mammadov A."/>
            <person name="Mammadov A."/>
            <person name="Sharifova S."/>
            <person name="Ojaghi J."/>
            <person name="Eynullazada K."/>
            <person name="Bayramov B."/>
            <person name="Abdulazimova A."/>
            <person name="Shahmuradov I."/>
        </authorList>
    </citation>
    <scope>NUCLEOTIDE SEQUENCE [LARGE SCALE GENOMIC DNA]</scope>
    <source>
        <strain evidence="2">cv. AG2017</strain>
        <tissue evidence="1">Leaf</tissue>
    </source>
</reference>
<gene>
    <name evidence="1" type="ORF">CRG98_040216</name>
</gene>
<protein>
    <recommendedName>
        <fullName evidence="3">Secreted RxLR effector protein 161-like</fullName>
    </recommendedName>
</protein>
<sequence length="128" mass="14554">MAQVPYASAIGSIMYVMLCTRPDIAHAVSVTSRYQSNPGPDHWTAVKNILKYLRRTKNMVLVYGGGELRLDKFTNSNFQSDVDNRKSISGYIFTCNGGAVSWKRNFKSVELTTEVEYYRSKNEIRESI</sequence>
<comment type="caution">
    <text evidence="1">The sequence shown here is derived from an EMBL/GenBank/DDBJ whole genome shotgun (WGS) entry which is preliminary data.</text>
</comment>
<name>A0A2I0I6Q0_PUNGR</name>
<dbReference type="PANTHER" id="PTHR11439">
    <property type="entry name" value="GAG-POL-RELATED RETROTRANSPOSON"/>
    <property type="match status" value="1"/>
</dbReference>
<evidence type="ECO:0008006" key="3">
    <source>
        <dbReference type="Google" id="ProtNLM"/>
    </source>
</evidence>
<dbReference type="PANTHER" id="PTHR11439:SF496">
    <property type="entry name" value="RNA-DIRECTED DNA POLYMERASE"/>
    <property type="match status" value="1"/>
</dbReference>
<evidence type="ECO:0000313" key="1">
    <source>
        <dbReference type="EMBL" id="PKI39350.1"/>
    </source>
</evidence>